<feature type="region of interest" description="Disordered" evidence="1">
    <location>
        <begin position="134"/>
        <end position="159"/>
    </location>
</feature>
<dbReference type="SUPFAM" id="SSF54106">
    <property type="entry name" value="LysM domain"/>
    <property type="match status" value="1"/>
</dbReference>
<dbReference type="OrthoDB" id="2107166at2759"/>
<gene>
    <name evidence="3" type="primary">AUGUSTUS-3.0.2_09718</name>
    <name evidence="3" type="ORF">TcasGA2_TC009718</name>
</gene>
<dbReference type="InterPro" id="IPR045030">
    <property type="entry name" value="LYSM1-4"/>
</dbReference>
<dbReference type="PANTHER" id="PTHR20932">
    <property type="entry name" value="LYSM AND PUTATIVE PEPTIDOGLYCAN-BINDING DOMAIN-CONTAINING PROTEIN"/>
    <property type="match status" value="1"/>
</dbReference>
<dbReference type="FunCoup" id="D6WU87">
    <property type="interactions" value="1"/>
</dbReference>
<dbReference type="SMART" id="SM00257">
    <property type="entry name" value="LysM"/>
    <property type="match status" value="1"/>
</dbReference>
<dbReference type="STRING" id="7070.D6WU87"/>
<dbReference type="InParanoid" id="D6WU87"/>
<dbReference type="eggNOG" id="ENOG502S7MZ">
    <property type="taxonomic scope" value="Eukaryota"/>
</dbReference>
<reference evidence="3 4" key="1">
    <citation type="journal article" date="2008" name="Nature">
        <title>The genome of the model beetle and pest Tribolium castaneum.</title>
        <authorList>
            <consortium name="Tribolium Genome Sequencing Consortium"/>
            <person name="Richards S."/>
            <person name="Gibbs R.A."/>
            <person name="Weinstock G.M."/>
            <person name="Brown S.J."/>
            <person name="Denell R."/>
            <person name="Beeman R.W."/>
            <person name="Gibbs R."/>
            <person name="Beeman R.W."/>
            <person name="Brown S.J."/>
            <person name="Bucher G."/>
            <person name="Friedrich M."/>
            <person name="Grimmelikhuijzen C.J."/>
            <person name="Klingler M."/>
            <person name="Lorenzen M."/>
            <person name="Richards S."/>
            <person name="Roth S."/>
            <person name="Schroder R."/>
            <person name="Tautz D."/>
            <person name="Zdobnov E.M."/>
            <person name="Muzny D."/>
            <person name="Gibbs R.A."/>
            <person name="Weinstock G.M."/>
            <person name="Attaway T."/>
            <person name="Bell S."/>
            <person name="Buhay C.J."/>
            <person name="Chandrabose M.N."/>
            <person name="Chavez D."/>
            <person name="Clerk-Blankenburg K.P."/>
            <person name="Cree A."/>
            <person name="Dao M."/>
            <person name="Davis C."/>
            <person name="Chacko J."/>
            <person name="Dinh H."/>
            <person name="Dugan-Rocha S."/>
            <person name="Fowler G."/>
            <person name="Garner T.T."/>
            <person name="Garnes J."/>
            <person name="Gnirke A."/>
            <person name="Hawes A."/>
            <person name="Hernandez J."/>
            <person name="Hines S."/>
            <person name="Holder M."/>
            <person name="Hume J."/>
            <person name="Jhangiani S.N."/>
            <person name="Joshi V."/>
            <person name="Khan Z.M."/>
            <person name="Jackson L."/>
            <person name="Kovar C."/>
            <person name="Kowis A."/>
            <person name="Lee S."/>
            <person name="Lewis L.R."/>
            <person name="Margolis J."/>
            <person name="Morgan M."/>
            <person name="Nazareth L.V."/>
            <person name="Nguyen N."/>
            <person name="Okwuonu G."/>
            <person name="Parker D."/>
            <person name="Richards S."/>
            <person name="Ruiz S.J."/>
            <person name="Santibanez J."/>
            <person name="Savard J."/>
            <person name="Scherer S.E."/>
            <person name="Schneider B."/>
            <person name="Sodergren E."/>
            <person name="Tautz D."/>
            <person name="Vattahil S."/>
            <person name="Villasana D."/>
            <person name="White C.S."/>
            <person name="Wright R."/>
            <person name="Park Y."/>
            <person name="Beeman R.W."/>
            <person name="Lord J."/>
            <person name="Oppert B."/>
            <person name="Lorenzen M."/>
            <person name="Brown S."/>
            <person name="Wang L."/>
            <person name="Savard J."/>
            <person name="Tautz D."/>
            <person name="Richards S."/>
            <person name="Weinstock G."/>
            <person name="Gibbs R.A."/>
            <person name="Liu Y."/>
            <person name="Worley K."/>
            <person name="Weinstock G."/>
            <person name="Elsik C.G."/>
            <person name="Reese J.T."/>
            <person name="Elhaik E."/>
            <person name="Landan G."/>
            <person name="Graur D."/>
            <person name="Arensburger P."/>
            <person name="Atkinson P."/>
            <person name="Beeman R.W."/>
            <person name="Beidler J."/>
            <person name="Brown S.J."/>
            <person name="Demuth J.P."/>
            <person name="Drury D.W."/>
            <person name="Du Y.Z."/>
            <person name="Fujiwara H."/>
            <person name="Lorenzen M."/>
            <person name="Maselli V."/>
            <person name="Osanai M."/>
            <person name="Park Y."/>
            <person name="Robertson H.M."/>
            <person name="Tu Z."/>
            <person name="Wang J.J."/>
            <person name="Wang S."/>
            <person name="Richards S."/>
            <person name="Song H."/>
            <person name="Zhang L."/>
            <person name="Sodergren E."/>
            <person name="Werner D."/>
            <person name="Stanke M."/>
            <person name="Morgenstern B."/>
            <person name="Solovyev V."/>
            <person name="Kosarev P."/>
            <person name="Brown G."/>
            <person name="Chen H.C."/>
            <person name="Ermolaeva O."/>
            <person name="Hlavina W."/>
            <person name="Kapustin Y."/>
            <person name="Kiryutin B."/>
            <person name="Kitts P."/>
            <person name="Maglott D."/>
            <person name="Pruitt K."/>
            <person name="Sapojnikov V."/>
            <person name="Souvorov A."/>
            <person name="Mackey A.J."/>
            <person name="Waterhouse R.M."/>
            <person name="Wyder S."/>
            <person name="Zdobnov E.M."/>
            <person name="Zdobnov E.M."/>
            <person name="Wyder S."/>
            <person name="Kriventseva E.V."/>
            <person name="Kadowaki T."/>
            <person name="Bork P."/>
            <person name="Aranda M."/>
            <person name="Bao R."/>
            <person name="Beermann A."/>
            <person name="Berns N."/>
            <person name="Bolognesi R."/>
            <person name="Bonneton F."/>
            <person name="Bopp D."/>
            <person name="Brown S.J."/>
            <person name="Bucher G."/>
            <person name="Butts T."/>
            <person name="Chaumot A."/>
            <person name="Denell R.E."/>
            <person name="Ferrier D.E."/>
            <person name="Friedrich M."/>
            <person name="Gordon C.M."/>
            <person name="Jindra M."/>
            <person name="Klingler M."/>
            <person name="Lan Q."/>
            <person name="Lattorff H.M."/>
            <person name="Laudet V."/>
            <person name="von Levetsow C."/>
            <person name="Liu Z."/>
            <person name="Lutz R."/>
            <person name="Lynch J.A."/>
            <person name="da Fonseca R.N."/>
            <person name="Posnien N."/>
            <person name="Reuter R."/>
            <person name="Roth S."/>
            <person name="Savard J."/>
            <person name="Schinko J.B."/>
            <person name="Schmitt C."/>
            <person name="Schoppmeier M."/>
            <person name="Schroder R."/>
            <person name="Shippy T.D."/>
            <person name="Simonnet F."/>
            <person name="Marques-Souza H."/>
            <person name="Tautz D."/>
            <person name="Tomoyasu Y."/>
            <person name="Trauner J."/>
            <person name="Van der Zee M."/>
            <person name="Vervoort M."/>
            <person name="Wittkopp N."/>
            <person name="Wimmer E.A."/>
            <person name="Yang X."/>
            <person name="Jones A.K."/>
            <person name="Sattelle D.B."/>
            <person name="Ebert P.R."/>
            <person name="Nelson D."/>
            <person name="Scott J.G."/>
            <person name="Beeman R.W."/>
            <person name="Muthukrishnan S."/>
            <person name="Kramer K.J."/>
            <person name="Arakane Y."/>
            <person name="Beeman R.W."/>
            <person name="Zhu Q."/>
            <person name="Hogenkamp D."/>
            <person name="Dixit R."/>
            <person name="Oppert B."/>
            <person name="Jiang H."/>
            <person name="Zou Z."/>
            <person name="Marshall J."/>
            <person name="Elpidina E."/>
            <person name="Vinokurov K."/>
            <person name="Oppert C."/>
            <person name="Zou Z."/>
            <person name="Evans J."/>
            <person name="Lu Z."/>
            <person name="Zhao P."/>
            <person name="Sumathipala N."/>
            <person name="Altincicek B."/>
            <person name="Vilcinskas A."/>
            <person name="Williams M."/>
            <person name="Hultmark D."/>
            <person name="Hetru C."/>
            <person name="Jiang H."/>
            <person name="Grimmelikhuijzen C.J."/>
            <person name="Hauser F."/>
            <person name="Cazzamali G."/>
            <person name="Williamson M."/>
            <person name="Park Y."/>
            <person name="Li B."/>
            <person name="Tanaka Y."/>
            <person name="Predel R."/>
            <person name="Neupert S."/>
            <person name="Schachtner J."/>
            <person name="Verleyen P."/>
            <person name="Raible F."/>
            <person name="Bork P."/>
            <person name="Friedrich M."/>
            <person name="Walden K.K."/>
            <person name="Robertson H.M."/>
            <person name="Angeli S."/>
            <person name="Foret S."/>
            <person name="Bucher G."/>
            <person name="Schuetz S."/>
            <person name="Maleszka R."/>
            <person name="Wimmer E.A."/>
            <person name="Beeman R.W."/>
            <person name="Lorenzen M."/>
            <person name="Tomoyasu Y."/>
            <person name="Miller S.C."/>
            <person name="Grossmann D."/>
            <person name="Bucher G."/>
        </authorList>
    </citation>
    <scope>NUCLEOTIDE SEQUENCE [LARGE SCALE GENOMIC DNA]</scope>
    <source>
        <strain evidence="3 4">Georgia GA2</strain>
    </source>
</reference>
<feature type="compositionally biased region" description="Polar residues" evidence="1">
    <location>
        <begin position="137"/>
        <end position="148"/>
    </location>
</feature>
<dbReference type="InterPro" id="IPR018392">
    <property type="entry name" value="LysM"/>
</dbReference>
<protein>
    <recommendedName>
        <fullName evidence="2">LysM domain-containing protein</fullName>
    </recommendedName>
</protein>
<evidence type="ECO:0000313" key="3">
    <source>
        <dbReference type="EMBL" id="EFA06782.1"/>
    </source>
</evidence>
<keyword evidence="4" id="KW-1185">Reference proteome</keyword>
<dbReference type="HOGENOM" id="CLU_079453_2_0_1"/>
<feature type="domain" description="LysM" evidence="2">
    <location>
        <begin position="35"/>
        <end position="79"/>
    </location>
</feature>
<dbReference type="OMA" id="ADIFPQR"/>
<dbReference type="InterPro" id="IPR036779">
    <property type="entry name" value="LysM_dom_sf"/>
</dbReference>
<name>D6WU87_TRICA</name>
<feature type="region of interest" description="Disordered" evidence="1">
    <location>
        <begin position="185"/>
        <end position="205"/>
    </location>
</feature>
<dbReference type="AlphaFoldDB" id="D6WU87"/>
<organism evidence="3 4">
    <name type="scientific">Tribolium castaneum</name>
    <name type="common">Red flour beetle</name>
    <dbReference type="NCBI Taxonomy" id="7070"/>
    <lineage>
        <taxon>Eukaryota</taxon>
        <taxon>Metazoa</taxon>
        <taxon>Ecdysozoa</taxon>
        <taxon>Arthropoda</taxon>
        <taxon>Hexapoda</taxon>
        <taxon>Insecta</taxon>
        <taxon>Pterygota</taxon>
        <taxon>Neoptera</taxon>
        <taxon>Endopterygota</taxon>
        <taxon>Coleoptera</taxon>
        <taxon>Polyphaga</taxon>
        <taxon>Cucujiformia</taxon>
        <taxon>Tenebrionidae</taxon>
        <taxon>Tenebrionidae incertae sedis</taxon>
        <taxon>Tribolium</taxon>
    </lineage>
</organism>
<dbReference type="Pfam" id="PF01476">
    <property type="entry name" value="LysM"/>
    <property type="match status" value="1"/>
</dbReference>
<reference evidence="3 4" key="2">
    <citation type="journal article" date="2010" name="Nucleic Acids Res.">
        <title>BeetleBase in 2010: revisions to provide comprehensive genomic information for Tribolium castaneum.</title>
        <authorList>
            <person name="Kim H.S."/>
            <person name="Murphy T."/>
            <person name="Xia J."/>
            <person name="Caragea D."/>
            <person name="Park Y."/>
            <person name="Beeman R.W."/>
            <person name="Lorenzen M.D."/>
            <person name="Butcher S."/>
            <person name="Manak J.R."/>
            <person name="Brown S.J."/>
        </authorList>
    </citation>
    <scope>GENOME REANNOTATION</scope>
    <source>
        <strain evidence="3 4">Georgia GA2</strain>
    </source>
</reference>
<dbReference type="PANTHER" id="PTHR20932:SF8">
    <property type="entry name" value="LD22649P"/>
    <property type="match status" value="1"/>
</dbReference>
<dbReference type="CDD" id="cd00118">
    <property type="entry name" value="LysM"/>
    <property type="match status" value="1"/>
</dbReference>
<dbReference type="Proteomes" id="UP000007266">
    <property type="component" value="Linkage group 7"/>
</dbReference>
<dbReference type="KEGG" id="tca:100142602"/>
<dbReference type="Gene3D" id="3.10.350.10">
    <property type="entry name" value="LysM domain"/>
    <property type="match status" value="1"/>
</dbReference>
<feature type="region of interest" description="Disordered" evidence="1">
    <location>
        <begin position="87"/>
        <end position="108"/>
    </location>
</feature>
<evidence type="ECO:0000259" key="2">
    <source>
        <dbReference type="PROSITE" id="PS51782"/>
    </source>
</evidence>
<proteinExistence type="predicted"/>
<dbReference type="PhylomeDB" id="D6WU87"/>
<evidence type="ECO:0000256" key="1">
    <source>
        <dbReference type="SAM" id="MobiDB-lite"/>
    </source>
</evidence>
<evidence type="ECO:0000313" key="4">
    <source>
        <dbReference type="Proteomes" id="UP000007266"/>
    </source>
</evidence>
<accession>D6WU87</accession>
<dbReference type="EMBL" id="KQ971352">
    <property type="protein sequence ID" value="EFA06782.1"/>
    <property type="molecule type" value="Genomic_DNA"/>
</dbReference>
<sequence>MDRGSYEKLSIRDSARSLKKYGSTSKHVNRSENCIKHYVSNTDTLQGIALKYDVTIEQIRRVNRLWASDSLFLKEYLLIPVRDNSVPPVSSDPPPVVSPTQISSPISNSSFDEDNVEEFLGKIDAAIANTKKEVKRTQSSSEFASNSDYGLEKRKAPVSRMKKTVNNNGVSDLFSPPHTVVVQQGRRVKSSLQQHEQQQDELFEL</sequence>
<dbReference type="PROSITE" id="PS51782">
    <property type="entry name" value="LYSM"/>
    <property type="match status" value="1"/>
</dbReference>